<protein>
    <submittedName>
        <fullName evidence="1">Uncharacterized protein</fullName>
    </submittedName>
</protein>
<organism evidence="1">
    <name type="scientific">Arundo donax</name>
    <name type="common">Giant reed</name>
    <name type="synonym">Donax arundinaceus</name>
    <dbReference type="NCBI Taxonomy" id="35708"/>
    <lineage>
        <taxon>Eukaryota</taxon>
        <taxon>Viridiplantae</taxon>
        <taxon>Streptophyta</taxon>
        <taxon>Embryophyta</taxon>
        <taxon>Tracheophyta</taxon>
        <taxon>Spermatophyta</taxon>
        <taxon>Magnoliopsida</taxon>
        <taxon>Liliopsida</taxon>
        <taxon>Poales</taxon>
        <taxon>Poaceae</taxon>
        <taxon>PACMAD clade</taxon>
        <taxon>Arundinoideae</taxon>
        <taxon>Arundineae</taxon>
        <taxon>Arundo</taxon>
    </lineage>
</organism>
<dbReference type="AlphaFoldDB" id="A0A0A9BHN0"/>
<sequence length="40" mass="4792">MIHEYCRSKLLQILSCRSITMGQLMNKKHNHIFKQTMITN</sequence>
<proteinExistence type="predicted"/>
<evidence type="ECO:0000313" key="1">
    <source>
        <dbReference type="EMBL" id="JAD61618.1"/>
    </source>
</evidence>
<reference evidence="1" key="2">
    <citation type="journal article" date="2015" name="Data Brief">
        <title>Shoot transcriptome of the giant reed, Arundo donax.</title>
        <authorList>
            <person name="Barrero R.A."/>
            <person name="Guerrero F.D."/>
            <person name="Moolhuijzen P."/>
            <person name="Goolsby J.A."/>
            <person name="Tidwell J."/>
            <person name="Bellgard S.E."/>
            <person name="Bellgard M.I."/>
        </authorList>
    </citation>
    <scope>NUCLEOTIDE SEQUENCE</scope>
    <source>
        <tissue evidence="1">Shoot tissue taken approximately 20 cm above the soil surface</tissue>
    </source>
</reference>
<dbReference type="EMBL" id="GBRH01236277">
    <property type="protein sequence ID" value="JAD61618.1"/>
    <property type="molecule type" value="Transcribed_RNA"/>
</dbReference>
<accession>A0A0A9BHN0</accession>
<reference evidence="1" key="1">
    <citation type="submission" date="2014-09" db="EMBL/GenBank/DDBJ databases">
        <authorList>
            <person name="Magalhaes I.L.F."/>
            <person name="Oliveira U."/>
            <person name="Santos F.R."/>
            <person name="Vidigal T.H.D.A."/>
            <person name="Brescovit A.D."/>
            <person name="Santos A.J."/>
        </authorList>
    </citation>
    <scope>NUCLEOTIDE SEQUENCE</scope>
    <source>
        <tissue evidence="1">Shoot tissue taken approximately 20 cm above the soil surface</tissue>
    </source>
</reference>
<name>A0A0A9BHN0_ARUDO</name>